<organism evidence="1 2">
    <name type="scientific">Desulfofundulus luciae</name>
    <dbReference type="NCBI Taxonomy" id="74702"/>
    <lineage>
        <taxon>Bacteria</taxon>
        <taxon>Bacillati</taxon>
        <taxon>Bacillota</taxon>
        <taxon>Clostridia</taxon>
        <taxon>Eubacteriales</taxon>
        <taxon>Peptococcaceae</taxon>
        <taxon>Desulfofundulus</taxon>
    </lineage>
</organism>
<name>A0ABU0B268_9FIRM</name>
<sequence length="66" mass="7985">MGEYWTGRQTWEKYEFDQGYWELFITYEEDGKHRCELWRGSYATKPEAVFSLSSIRVVLRRRGLAT</sequence>
<keyword evidence="2" id="KW-1185">Reference proteome</keyword>
<dbReference type="RefSeq" id="WP_307402431.1">
    <property type="nucleotide sequence ID" value="NZ_JAUSUX010000014.1"/>
</dbReference>
<evidence type="ECO:0008006" key="3">
    <source>
        <dbReference type="Google" id="ProtNLM"/>
    </source>
</evidence>
<accession>A0ABU0B268</accession>
<dbReference type="Proteomes" id="UP001225644">
    <property type="component" value="Unassembled WGS sequence"/>
</dbReference>
<evidence type="ECO:0000313" key="2">
    <source>
        <dbReference type="Proteomes" id="UP001225644"/>
    </source>
</evidence>
<reference evidence="1 2" key="1">
    <citation type="submission" date="2023-07" db="EMBL/GenBank/DDBJ databases">
        <title>Genomic Encyclopedia of Type Strains, Phase IV (KMG-IV): sequencing the most valuable type-strain genomes for metagenomic binning, comparative biology and taxonomic classification.</title>
        <authorList>
            <person name="Goeker M."/>
        </authorList>
    </citation>
    <scope>NUCLEOTIDE SEQUENCE [LARGE SCALE GENOMIC DNA]</scope>
    <source>
        <strain evidence="1 2">DSM 12396</strain>
    </source>
</reference>
<proteinExistence type="predicted"/>
<evidence type="ECO:0000313" key="1">
    <source>
        <dbReference type="EMBL" id="MDQ0286811.1"/>
    </source>
</evidence>
<dbReference type="EMBL" id="JAUSUX010000014">
    <property type="protein sequence ID" value="MDQ0286811.1"/>
    <property type="molecule type" value="Genomic_DNA"/>
</dbReference>
<comment type="caution">
    <text evidence="1">The sequence shown here is derived from an EMBL/GenBank/DDBJ whole genome shotgun (WGS) entry which is preliminary data.</text>
</comment>
<protein>
    <recommendedName>
        <fullName evidence="3">DUF5060 domain-containing protein</fullName>
    </recommendedName>
</protein>
<gene>
    <name evidence="1" type="ORF">J2Z49_001928</name>
</gene>